<evidence type="ECO:0000313" key="1">
    <source>
        <dbReference type="EMBL" id="WWQ60361.1"/>
    </source>
</evidence>
<dbReference type="InterPro" id="IPR036390">
    <property type="entry name" value="WH_DNA-bd_sf"/>
</dbReference>
<keyword evidence="1" id="KW-0238">DNA-binding</keyword>
<name>A0AAX4KZW2_9CREN</name>
<dbReference type="GeneID" id="89337727"/>
<accession>A0AAX4KZW2</accession>
<dbReference type="InterPro" id="IPR036388">
    <property type="entry name" value="WH-like_DNA-bd_sf"/>
</dbReference>
<dbReference type="InterPro" id="IPR008848">
    <property type="entry name" value="Plasmid_regulator_arc"/>
</dbReference>
<protein>
    <submittedName>
        <fullName evidence="1">DNA-binding protein</fullName>
    </submittedName>
</protein>
<proteinExistence type="predicted"/>
<evidence type="ECO:0000313" key="2">
    <source>
        <dbReference type="Proteomes" id="UP001432202"/>
    </source>
</evidence>
<keyword evidence="2" id="KW-1185">Reference proteome</keyword>
<dbReference type="RefSeq" id="WP_338601009.1">
    <property type="nucleotide sequence ID" value="NZ_CP146016.1"/>
</dbReference>
<dbReference type="Proteomes" id="UP001432202">
    <property type="component" value="Chromosome"/>
</dbReference>
<dbReference type="EMBL" id="CP146016">
    <property type="protein sequence ID" value="WWQ60361.1"/>
    <property type="molecule type" value="Genomic_DNA"/>
</dbReference>
<organism evidence="1 2">
    <name type="scientific">Sulfolobus tengchongensis</name>
    <dbReference type="NCBI Taxonomy" id="207809"/>
    <lineage>
        <taxon>Archaea</taxon>
        <taxon>Thermoproteota</taxon>
        <taxon>Thermoprotei</taxon>
        <taxon>Sulfolobales</taxon>
        <taxon>Sulfolobaceae</taxon>
        <taxon>Sulfolobus</taxon>
    </lineage>
</organism>
<dbReference type="GO" id="GO:0003677">
    <property type="term" value="F:DNA binding"/>
    <property type="evidence" value="ECO:0007669"/>
    <property type="project" value="UniProtKB-KW"/>
</dbReference>
<reference evidence="1 2" key="1">
    <citation type="submission" date="2024-02" db="EMBL/GenBank/DDBJ databases">
        <title>STSV induces naive adaptation in Sulfolobus.</title>
        <authorList>
            <person name="Xiang X."/>
            <person name="Song M."/>
        </authorList>
    </citation>
    <scope>NUCLEOTIDE SEQUENCE [LARGE SCALE GENOMIC DNA]</scope>
    <source>
        <strain evidence="1 2">RT2</strain>
    </source>
</reference>
<dbReference type="Gene3D" id="1.10.10.10">
    <property type="entry name" value="Winged helix-like DNA-binding domain superfamily/Winged helix DNA-binding domain"/>
    <property type="match status" value="1"/>
</dbReference>
<gene>
    <name evidence="1" type="ORF">V6M85_13120</name>
</gene>
<dbReference type="AlphaFoldDB" id="A0AAX4KZW2"/>
<dbReference type="Pfam" id="PF05584">
    <property type="entry name" value="Sulfolobus_pRN"/>
    <property type="match status" value="1"/>
</dbReference>
<sequence>MAERILEKLTVPQRIMLAFGSSLGCLSLEELERKTRVDRKTLTVYLSRMTKEGIIYRKWRKIAGKKFREYCLKYREELTR</sequence>
<dbReference type="PROSITE" id="PS51257">
    <property type="entry name" value="PROKAR_LIPOPROTEIN"/>
    <property type="match status" value="1"/>
</dbReference>
<dbReference type="SUPFAM" id="SSF46785">
    <property type="entry name" value="Winged helix' DNA-binding domain"/>
    <property type="match status" value="1"/>
</dbReference>